<reference evidence="3" key="1">
    <citation type="submission" date="2016-12" db="EMBL/GenBank/DDBJ databases">
        <authorList>
            <person name="Rodrigo-Torres L."/>
            <person name="Arahal R.D."/>
            <person name="Lucena T."/>
        </authorList>
    </citation>
    <scope>NUCLEOTIDE SEQUENCE [LARGE SCALE GENOMIC DNA]</scope>
</reference>
<proteinExistence type="predicted"/>
<dbReference type="AlphaFoldDB" id="A0A1M7Z0Y2"/>
<dbReference type="Proteomes" id="UP000184600">
    <property type="component" value="Unassembled WGS sequence"/>
</dbReference>
<dbReference type="GO" id="GO:0005524">
    <property type="term" value="F:ATP binding"/>
    <property type="evidence" value="ECO:0007669"/>
    <property type="project" value="InterPro"/>
</dbReference>
<dbReference type="RefSeq" id="WP_073585965.1">
    <property type="nucleotide sequence ID" value="NZ_AP024897.1"/>
</dbReference>
<dbReference type="SUPFAM" id="SSF52540">
    <property type="entry name" value="P-loop containing nucleoside triphosphate hydrolases"/>
    <property type="match status" value="1"/>
</dbReference>
<dbReference type="Gene3D" id="3.40.50.300">
    <property type="entry name" value="P-loop containing nucleotide triphosphate hydrolases"/>
    <property type="match status" value="1"/>
</dbReference>
<gene>
    <name evidence="2" type="ORF">VQ7734_04293</name>
</gene>
<sequence length="795" mass="89510">MSTFISRIDTPTIPAEAKRIITPFISTVVTDVIAEGTKKSKITIVTDSDNLYQDACVARAQQVKIQLGETKISLGNSPLTKSLTILSFAKTHESIKKETKRAINDSLKFLVSNSLNTLKSIIRDHMQTGCEAFIVTLESAIQAKKQAVMSSTSISPDNDKVKFVEVDYKANLNHLIERQGIHLFVGEPGTGKSEIQERLMTAAKDDMRYPISINASRSLTYSQLNEEDTRDYRYAHSDAEARAVLGVVLKLLSDDYYYFRKKSETLFIDELEDVRDQIQSNLISTLAEKKDLLLTLEQQIISSHTVFGFDAFLNDHTVDWLYELAQKSGKTIYVYSQKSPFKKPVVRVTTPAVCKQKSREILENGKKLAVFSDGKNQENSVFNAEVFAIAGIHRKYEQDEELEHFVDFQKIDAEFTQSSKAKLLQKPTELAQSVQAIFYNPAAKNGLSILDGEYSTVSVIAHGTVSPNDLIQAPGRFRKAQSVNLCFSQVRNRQAQSETSILTSMINDEFSADLTREQLDLMLDDDYLQKIAARAKFKQDMHENYEFTVLTILEHLGYEIEFVTGSEEEQANGSAASKKGSTAEKEARLAQILNAETITLTEANRIQQQGEHATTDSKRKLSKFTLSDFYCTPVVDQELLDFDNNGAGRRIINKFKLARAEASSLTINQQFKQQMILKFFETVGLFEDEFKYSNSDAKDFLNFLFKTELTVGVQSKKALDIFHDTFERANVSTAQPLSTITSVLKSEFNIKPQLSGKKKRQRAYTVTLPVELERRINQIDTSILECLITTQGKAA</sequence>
<name>A0A1M7Z0Y2_9VIBR</name>
<dbReference type="EMBL" id="FRFG01000066">
    <property type="protein sequence ID" value="SHO58521.1"/>
    <property type="molecule type" value="Genomic_DNA"/>
</dbReference>
<dbReference type="InterPro" id="IPR027417">
    <property type="entry name" value="P-loop_NTPase"/>
</dbReference>
<dbReference type="GO" id="GO:0016887">
    <property type="term" value="F:ATP hydrolysis activity"/>
    <property type="evidence" value="ECO:0007669"/>
    <property type="project" value="InterPro"/>
</dbReference>
<feature type="domain" description="ATPase dynein-related AAA" evidence="1">
    <location>
        <begin position="183"/>
        <end position="294"/>
    </location>
</feature>
<evidence type="ECO:0000313" key="3">
    <source>
        <dbReference type="Proteomes" id="UP000184600"/>
    </source>
</evidence>
<evidence type="ECO:0000259" key="1">
    <source>
        <dbReference type="Pfam" id="PF07728"/>
    </source>
</evidence>
<keyword evidence="3" id="KW-1185">Reference proteome</keyword>
<accession>A0A1M7Z0Y2</accession>
<evidence type="ECO:0000313" key="2">
    <source>
        <dbReference type="EMBL" id="SHO58521.1"/>
    </source>
</evidence>
<protein>
    <submittedName>
        <fullName evidence="2">AAA domain (Dynein-related subfamily)</fullName>
    </submittedName>
</protein>
<dbReference type="Pfam" id="PF07728">
    <property type="entry name" value="AAA_5"/>
    <property type="match status" value="1"/>
</dbReference>
<dbReference type="InterPro" id="IPR011704">
    <property type="entry name" value="ATPase_dyneun-rel_AAA"/>
</dbReference>
<organism evidence="2 3">
    <name type="scientific">Vibrio quintilis</name>
    <dbReference type="NCBI Taxonomy" id="1117707"/>
    <lineage>
        <taxon>Bacteria</taxon>
        <taxon>Pseudomonadati</taxon>
        <taxon>Pseudomonadota</taxon>
        <taxon>Gammaproteobacteria</taxon>
        <taxon>Vibrionales</taxon>
        <taxon>Vibrionaceae</taxon>
        <taxon>Vibrio</taxon>
    </lineage>
</organism>